<dbReference type="InterPro" id="IPR054416">
    <property type="entry name" value="GST_UstS-like_C"/>
</dbReference>
<dbReference type="AlphaFoldDB" id="A0AAD6X332"/>
<comment type="caution">
    <text evidence="2">The sequence shown here is derived from an EMBL/GenBank/DDBJ whole genome shotgun (WGS) entry which is preliminary data.</text>
</comment>
<proteinExistence type="predicted"/>
<name>A0AAD6X332_9AGAR</name>
<feature type="domain" description="GST N-terminal" evidence="1">
    <location>
        <begin position="12"/>
        <end position="91"/>
    </location>
</feature>
<dbReference type="Proteomes" id="UP001218188">
    <property type="component" value="Unassembled WGS sequence"/>
</dbReference>
<sequence length="235" mass="26483">MDPSKPIIFYDIASGPPVTSYAINPWKTRYALNFKGVHYKTEWVELPQVASHRDGTPFYTLPIIQDPSTGKIVGDSFEIAQYLDAVYLDGPRLIPASTTALHRAFNTHVDKIFTDGIVILCGHGLPFNPQTAEQSKAEFVRLAGVSSWDDLTLRGAERTAKLAEFKDALGALAKCYVDEYEPFLEGKQVSYADIIVGGWLQFLKVTLEEWKEVRTWHGSRWERVLQALDKYADVK</sequence>
<evidence type="ECO:0000313" key="3">
    <source>
        <dbReference type="Proteomes" id="UP001218188"/>
    </source>
</evidence>
<organism evidence="2 3">
    <name type="scientific">Mycena alexandri</name>
    <dbReference type="NCBI Taxonomy" id="1745969"/>
    <lineage>
        <taxon>Eukaryota</taxon>
        <taxon>Fungi</taxon>
        <taxon>Dikarya</taxon>
        <taxon>Basidiomycota</taxon>
        <taxon>Agaricomycotina</taxon>
        <taxon>Agaricomycetes</taxon>
        <taxon>Agaricomycetidae</taxon>
        <taxon>Agaricales</taxon>
        <taxon>Marasmiineae</taxon>
        <taxon>Mycenaceae</taxon>
        <taxon>Mycena</taxon>
    </lineage>
</organism>
<evidence type="ECO:0000259" key="1">
    <source>
        <dbReference type="PROSITE" id="PS50404"/>
    </source>
</evidence>
<dbReference type="InterPro" id="IPR004045">
    <property type="entry name" value="Glutathione_S-Trfase_N"/>
</dbReference>
<dbReference type="Pfam" id="PF13409">
    <property type="entry name" value="GST_N_2"/>
    <property type="match status" value="1"/>
</dbReference>
<dbReference type="InterPro" id="IPR036282">
    <property type="entry name" value="Glutathione-S-Trfase_C_sf"/>
</dbReference>
<accession>A0AAD6X332</accession>
<dbReference type="EMBL" id="JARJCM010000039">
    <property type="protein sequence ID" value="KAJ7037163.1"/>
    <property type="molecule type" value="Genomic_DNA"/>
</dbReference>
<evidence type="ECO:0000313" key="2">
    <source>
        <dbReference type="EMBL" id="KAJ7037163.1"/>
    </source>
</evidence>
<keyword evidence="3" id="KW-1185">Reference proteome</keyword>
<dbReference type="Pfam" id="PF22041">
    <property type="entry name" value="GST_C_7"/>
    <property type="match status" value="1"/>
</dbReference>
<reference evidence="2" key="1">
    <citation type="submission" date="2023-03" db="EMBL/GenBank/DDBJ databases">
        <title>Massive genome expansion in bonnet fungi (Mycena s.s.) driven by repeated elements and novel gene families across ecological guilds.</title>
        <authorList>
            <consortium name="Lawrence Berkeley National Laboratory"/>
            <person name="Harder C.B."/>
            <person name="Miyauchi S."/>
            <person name="Viragh M."/>
            <person name="Kuo A."/>
            <person name="Thoen E."/>
            <person name="Andreopoulos B."/>
            <person name="Lu D."/>
            <person name="Skrede I."/>
            <person name="Drula E."/>
            <person name="Henrissat B."/>
            <person name="Morin E."/>
            <person name="Kohler A."/>
            <person name="Barry K."/>
            <person name="LaButti K."/>
            <person name="Morin E."/>
            <person name="Salamov A."/>
            <person name="Lipzen A."/>
            <person name="Mereny Z."/>
            <person name="Hegedus B."/>
            <person name="Baldrian P."/>
            <person name="Stursova M."/>
            <person name="Weitz H."/>
            <person name="Taylor A."/>
            <person name="Grigoriev I.V."/>
            <person name="Nagy L.G."/>
            <person name="Martin F."/>
            <person name="Kauserud H."/>
        </authorList>
    </citation>
    <scope>NUCLEOTIDE SEQUENCE</scope>
    <source>
        <strain evidence="2">CBHHK200</strain>
    </source>
</reference>
<protein>
    <recommendedName>
        <fullName evidence="1">GST N-terminal domain-containing protein</fullName>
    </recommendedName>
</protein>
<dbReference type="SUPFAM" id="SSF47616">
    <property type="entry name" value="GST C-terminal domain-like"/>
    <property type="match status" value="1"/>
</dbReference>
<dbReference type="Gene3D" id="3.40.30.10">
    <property type="entry name" value="Glutaredoxin"/>
    <property type="match status" value="1"/>
</dbReference>
<dbReference type="Gene3D" id="1.20.1050.10">
    <property type="match status" value="1"/>
</dbReference>
<gene>
    <name evidence="2" type="ORF">C8F04DRAFT_1180879</name>
</gene>
<dbReference type="CDD" id="cd00299">
    <property type="entry name" value="GST_C_family"/>
    <property type="match status" value="1"/>
</dbReference>
<dbReference type="SUPFAM" id="SSF52833">
    <property type="entry name" value="Thioredoxin-like"/>
    <property type="match status" value="1"/>
</dbReference>
<dbReference type="PROSITE" id="PS50404">
    <property type="entry name" value="GST_NTER"/>
    <property type="match status" value="1"/>
</dbReference>
<dbReference type="InterPro" id="IPR036249">
    <property type="entry name" value="Thioredoxin-like_sf"/>
</dbReference>